<dbReference type="HOGENOM" id="CLU_034892_0_2_1"/>
<dbReference type="FunFam" id="3.30.40.10:FF:000069">
    <property type="entry name" value="E3 ubiquitin-protein ligase RNF115"/>
    <property type="match status" value="1"/>
</dbReference>
<dbReference type="InterPro" id="IPR001841">
    <property type="entry name" value="Znf_RING"/>
</dbReference>
<gene>
    <name evidence="12" type="ORF">TRIADDRAFT_54253</name>
</gene>
<dbReference type="Gene3D" id="3.30.40.10">
    <property type="entry name" value="Zinc/RING finger domain, C3HC4 (zinc finger)"/>
    <property type="match status" value="1"/>
</dbReference>
<dbReference type="STRING" id="10228.B3RRI7"/>
<comment type="catalytic activity">
    <reaction evidence="1">
        <text>S-ubiquitinyl-[E2 ubiquitin-conjugating enzyme]-L-cysteine + [acceptor protein]-L-lysine = [E2 ubiquitin-conjugating enzyme]-L-cysteine + N(6)-ubiquitinyl-[acceptor protein]-L-lysine.</text>
        <dbReference type="EC" id="2.3.2.27"/>
    </reaction>
</comment>
<keyword evidence="13" id="KW-1185">Reference proteome</keyword>
<protein>
    <recommendedName>
        <fullName evidence="3">RING-type E3 ubiquitin transferase</fullName>
        <ecNumber evidence="3">2.3.2.27</ecNumber>
    </recommendedName>
</protein>
<evidence type="ECO:0000256" key="8">
    <source>
        <dbReference type="ARBA" id="ARBA00022833"/>
    </source>
</evidence>
<dbReference type="EC" id="2.3.2.27" evidence="3"/>
<reference evidence="12 13" key="1">
    <citation type="journal article" date="2008" name="Nature">
        <title>The Trichoplax genome and the nature of placozoans.</title>
        <authorList>
            <person name="Srivastava M."/>
            <person name="Begovic E."/>
            <person name="Chapman J."/>
            <person name="Putnam N.H."/>
            <person name="Hellsten U."/>
            <person name="Kawashima T."/>
            <person name="Kuo A."/>
            <person name="Mitros T."/>
            <person name="Salamov A."/>
            <person name="Carpenter M.L."/>
            <person name="Signorovitch A.Y."/>
            <person name="Moreno M.A."/>
            <person name="Kamm K."/>
            <person name="Grimwood J."/>
            <person name="Schmutz J."/>
            <person name="Shapiro H."/>
            <person name="Grigoriev I.V."/>
            <person name="Buss L.W."/>
            <person name="Schierwater B."/>
            <person name="Dellaporta S.L."/>
            <person name="Rokhsar D.S."/>
        </authorList>
    </citation>
    <scope>NUCLEOTIDE SEQUENCE [LARGE SCALE GENOMIC DNA]</scope>
    <source>
        <strain evidence="12 13">Grell-BS-1999</strain>
    </source>
</reference>
<keyword evidence="4" id="KW-0808">Transferase</keyword>
<evidence type="ECO:0000256" key="4">
    <source>
        <dbReference type="ARBA" id="ARBA00022679"/>
    </source>
</evidence>
<name>B3RRI7_TRIAD</name>
<keyword evidence="7" id="KW-0833">Ubl conjugation pathway</keyword>
<keyword evidence="8" id="KW-0862">Zinc</keyword>
<evidence type="ECO:0000256" key="9">
    <source>
        <dbReference type="PROSITE-ProRule" id="PRU00175"/>
    </source>
</evidence>
<dbReference type="AlphaFoldDB" id="B3RRI7"/>
<dbReference type="InterPro" id="IPR039525">
    <property type="entry name" value="RNF126-like_zinc-ribbon"/>
</dbReference>
<evidence type="ECO:0000259" key="11">
    <source>
        <dbReference type="PROSITE" id="PS50089"/>
    </source>
</evidence>
<evidence type="ECO:0000256" key="5">
    <source>
        <dbReference type="ARBA" id="ARBA00022723"/>
    </source>
</evidence>
<keyword evidence="6 9" id="KW-0863">Zinc-finger</keyword>
<dbReference type="PANTHER" id="PTHR45931:SF3">
    <property type="entry name" value="RING ZINC FINGER-CONTAINING PROTEIN"/>
    <property type="match status" value="1"/>
</dbReference>
<feature type="domain" description="RING-type" evidence="11">
    <location>
        <begin position="193"/>
        <end position="234"/>
    </location>
</feature>
<dbReference type="InterPro" id="IPR051834">
    <property type="entry name" value="RING_finger_E3_ligase"/>
</dbReference>
<organism evidence="12 13">
    <name type="scientific">Trichoplax adhaerens</name>
    <name type="common">Trichoplax reptans</name>
    <dbReference type="NCBI Taxonomy" id="10228"/>
    <lineage>
        <taxon>Eukaryota</taxon>
        <taxon>Metazoa</taxon>
        <taxon>Placozoa</taxon>
        <taxon>Uniplacotomia</taxon>
        <taxon>Trichoplacea</taxon>
        <taxon>Trichoplacidae</taxon>
        <taxon>Trichoplax</taxon>
    </lineage>
</organism>
<evidence type="ECO:0000256" key="2">
    <source>
        <dbReference type="ARBA" id="ARBA00004906"/>
    </source>
</evidence>
<dbReference type="RefSeq" id="XP_002110348.1">
    <property type="nucleotide sequence ID" value="XM_002110312.1"/>
</dbReference>
<dbReference type="EMBL" id="DS985243">
    <property type="protein sequence ID" value="EDV26352.1"/>
    <property type="molecule type" value="Genomic_DNA"/>
</dbReference>
<dbReference type="GeneID" id="6752092"/>
<dbReference type="Pfam" id="PF13639">
    <property type="entry name" value="zf-RING_2"/>
    <property type="match status" value="1"/>
</dbReference>
<dbReference type="GO" id="GO:0000209">
    <property type="term" value="P:protein polyubiquitination"/>
    <property type="evidence" value="ECO:0007669"/>
    <property type="project" value="UniProtKB-ARBA"/>
</dbReference>
<dbReference type="SUPFAM" id="SSF57850">
    <property type="entry name" value="RING/U-box"/>
    <property type="match status" value="1"/>
</dbReference>
<accession>B3RRI7</accession>
<dbReference type="PhylomeDB" id="B3RRI7"/>
<feature type="region of interest" description="Disordered" evidence="10">
    <location>
        <begin position="101"/>
        <end position="122"/>
    </location>
</feature>
<dbReference type="Pfam" id="PF14369">
    <property type="entry name" value="Zn_ribbon_19"/>
    <property type="match status" value="1"/>
</dbReference>
<evidence type="ECO:0000256" key="7">
    <source>
        <dbReference type="ARBA" id="ARBA00022786"/>
    </source>
</evidence>
<dbReference type="KEGG" id="tad:TRIADDRAFT_54253"/>
<dbReference type="GO" id="GO:0008270">
    <property type="term" value="F:zinc ion binding"/>
    <property type="evidence" value="ECO:0007669"/>
    <property type="project" value="UniProtKB-KW"/>
</dbReference>
<evidence type="ECO:0000256" key="10">
    <source>
        <dbReference type="SAM" id="MobiDB-lite"/>
    </source>
</evidence>
<evidence type="ECO:0000256" key="6">
    <source>
        <dbReference type="ARBA" id="ARBA00022771"/>
    </source>
</evidence>
<dbReference type="SMART" id="SM00184">
    <property type="entry name" value="RING"/>
    <property type="match status" value="1"/>
</dbReference>
<dbReference type="OrthoDB" id="8062037at2759"/>
<dbReference type="GO" id="GO:0005737">
    <property type="term" value="C:cytoplasm"/>
    <property type="evidence" value="ECO:0000318"/>
    <property type="project" value="GO_Central"/>
</dbReference>
<evidence type="ECO:0000256" key="1">
    <source>
        <dbReference type="ARBA" id="ARBA00000900"/>
    </source>
</evidence>
<dbReference type="InterPro" id="IPR013083">
    <property type="entry name" value="Znf_RING/FYVE/PHD"/>
</dbReference>
<evidence type="ECO:0000313" key="12">
    <source>
        <dbReference type="EMBL" id="EDV26352.1"/>
    </source>
</evidence>
<dbReference type="PROSITE" id="PS50089">
    <property type="entry name" value="ZF_RING_2"/>
    <property type="match status" value="1"/>
</dbReference>
<dbReference type="OMA" id="PNSDFTC"/>
<feature type="compositionally biased region" description="Polar residues" evidence="10">
    <location>
        <begin position="109"/>
        <end position="122"/>
    </location>
</feature>
<dbReference type="InParanoid" id="B3RRI7"/>
<comment type="pathway">
    <text evidence="2">Protein modification; protein ubiquitination.</text>
</comment>
<feature type="region of interest" description="Disordered" evidence="10">
    <location>
        <begin position="240"/>
        <end position="283"/>
    </location>
</feature>
<dbReference type="CTD" id="6752092"/>
<keyword evidence="5" id="KW-0479">Metal-binding</keyword>
<evidence type="ECO:0000313" key="13">
    <source>
        <dbReference type="Proteomes" id="UP000009022"/>
    </source>
</evidence>
<evidence type="ECO:0000256" key="3">
    <source>
        <dbReference type="ARBA" id="ARBA00012483"/>
    </source>
</evidence>
<sequence>MAEATVEDVPSTRYFCYNCQEEVSSKSQSNLCPQCGGGFVEQLEGDAKVEDIISDVSVDNENINFLSYWRGALENNTDDSADESEDESAFGVNFPHRLNLRSNSRRSRGSQTFEGSPGQSGTTTVRLERNALFNLHSSPGDYAWGRGGLDDIISQFLSNLGDSSGPPPAKKSIIDDLPHEVITSEILETNSECPICKEEFKVKDTARKLPCQHYFHSQCIVQWLQRHGTCPVCRLNLAEGSPSEEANNGGNSSSRRSGNSRSPNISNSSRSSRRRSGPSSTLV</sequence>
<proteinExistence type="predicted"/>
<dbReference type="GO" id="GO:0016567">
    <property type="term" value="P:protein ubiquitination"/>
    <property type="evidence" value="ECO:0000318"/>
    <property type="project" value="GO_Central"/>
</dbReference>
<dbReference type="Proteomes" id="UP000009022">
    <property type="component" value="Unassembled WGS sequence"/>
</dbReference>
<dbReference type="FunCoup" id="B3RRI7">
    <property type="interactions" value="1916"/>
</dbReference>
<feature type="compositionally biased region" description="Low complexity" evidence="10">
    <location>
        <begin position="240"/>
        <end position="270"/>
    </location>
</feature>
<dbReference type="PANTHER" id="PTHR45931">
    <property type="entry name" value="SI:CH211-59O9.10"/>
    <property type="match status" value="1"/>
</dbReference>
<dbReference type="GO" id="GO:0061630">
    <property type="term" value="F:ubiquitin protein ligase activity"/>
    <property type="evidence" value="ECO:0000318"/>
    <property type="project" value="GO_Central"/>
</dbReference>
<dbReference type="eggNOG" id="KOG0800">
    <property type="taxonomic scope" value="Eukaryota"/>
</dbReference>